<accession>A0A1M7TXY1</accession>
<dbReference type="PANTHER" id="PTHR13887">
    <property type="entry name" value="GLUTATHIONE S-TRANSFERASE KAPPA"/>
    <property type="match status" value="1"/>
</dbReference>
<evidence type="ECO:0000313" key="2">
    <source>
        <dbReference type="EMBL" id="SHN75589.1"/>
    </source>
</evidence>
<dbReference type="AlphaFoldDB" id="A0A1M7TXY1"/>
<dbReference type="InterPro" id="IPR036249">
    <property type="entry name" value="Thioredoxin-like_sf"/>
</dbReference>
<keyword evidence="2" id="KW-0413">Isomerase</keyword>
<dbReference type="EMBL" id="FRCS01000007">
    <property type="protein sequence ID" value="SHN75589.1"/>
    <property type="molecule type" value="Genomic_DNA"/>
</dbReference>
<keyword evidence="3" id="KW-1185">Reference proteome</keyword>
<dbReference type="STRING" id="134849.SAMN05443668_107332"/>
<dbReference type="Proteomes" id="UP000184440">
    <property type="component" value="Unassembled WGS sequence"/>
</dbReference>
<gene>
    <name evidence="2" type="ORF">SAMN05443668_107332</name>
</gene>
<dbReference type="Pfam" id="PF01323">
    <property type="entry name" value="DSBA"/>
    <property type="match status" value="1"/>
</dbReference>
<proteinExistence type="predicted"/>
<name>A0A1M7TXY1_9ACTN</name>
<reference evidence="2 3" key="1">
    <citation type="submission" date="2016-11" db="EMBL/GenBank/DDBJ databases">
        <authorList>
            <person name="Jaros S."/>
            <person name="Januszkiewicz K."/>
            <person name="Wedrychowicz H."/>
        </authorList>
    </citation>
    <scope>NUCLEOTIDE SEQUENCE [LARGE SCALE GENOMIC DNA]</scope>
    <source>
        <strain evidence="2 3">DSM 46144</strain>
    </source>
</reference>
<dbReference type="SUPFAM" id="SSF52833">
    <property type="entry name" value="Thioredoxin-like"/>
    <property type="match status" value="1"/>
</dbReference>
<evidence type="ECO:0000313" key="3">
    <source>
        <dbReference type="Proteomes" id="UP000184440"/>
    </source>
</evidence>
<dbReference type="GO" id="GO:0016853">
    <property type="term" value="F:isomerase activity"/>
    <property type="evidence" value="ECO:0007669"/>
    <property type="project" value="UniProtKB-KW"/>
</dbReference>
<dbReference type="PANTHER" id="PTHR13887:SF41">
    <property type="entry name" value="THIOREDOXIN SUPERFAMILY PROTEIN"/>
    <property type="match status" value="1"/>
</dbReference>
<sequence length="203" mass="21621">MNNSHVNYYADVLCPWCYIGHRRLRAATAGRPGSVHRRAFELAPALSREPGTTAAEQMADASWWGRNAEARIAEIRATGASEGVELNLHLARPVNSFDAHRLVKLAAAHDRDDEVLEAVLFGYHTEGRNIADHAVLEDIGVAAGLERRDVRSTLAGSAFGADVRADERAARSSGVTGVPSLVIDGAPPVSGVLPVDALADLIA</sequence>
<evidence type="ECO:0000259" key="1">
    <source>
        <dbReference type="Pfam" id="PF01323"/>
    </source>
</evidence>
<dbReference type="GO" id="GO:0016491">
    <property type="term" value="F:oxidoreductase activity"/>
    <property type="evidence" value="ECO:0007669"/>
    <property type="project" value="InterPro"/>
</dbReference>
<organism evidence="2 3">
    <name type="scientific">Cryptosporangium aurantiacum</name>
    <dbReference type="NCBI Taxonomy" id="134849"/>
    <lineage>
        <taxon>Bacteria</taxon>
        <taxon>Bacillati</taxon>
        <taxon>Actinomycetota</taxon>
        <taxon>Actinomycetes</taxon>
        <taxon>Cryptosporangiales</taxon>
        <taxon>Cryptosporangiaceae</taxon>
        <taxon>Cryptosporangium</taxon>
    </lineage>
</organism>
<dbReference type="Gene3D" id="3.40.30.10">
    <property type="entry name" value="Glutaredoxin"/>
    <property type="match status" value="1"/>
</dbReference>
<dbReference type="InterPro" id="IPR001853">
    <property type="entry name" value="DSBA-like_thioredoxin_dom"/>
</dbReference>
<feature type="domain" description="DSBA-like thioredoxin" evidence="1">
    <location>
        <begin position="6"/>
        <end position="202"/>
    </location>
</feature>
<dbReference type="CDD" id="cd03024">
    <property type="entry name" value="DsbA_FrnE"/>
    <property type="match status" value="1"/>
</dbReference>
<protein>
    <submittedName>
        <fullName evidence="2">Predicted dithiol-disulfide isomerase, DsbA family</fullName>
    </submittedName>
</protein>